<dbReference type="PANTHER" id="PTHR43096:SF48">
    <property type="entry name" value="CHAPERONE PROTEIN DNAJ"/>
    <property type="match status" value="1"/>
</dbReference>
<dbReference type="GO" id="GO:0005737">
    <property type="term" value="C:cytoplasm"/>
    <property type="evidence" value="ECO:0007669"/>
    <property type="project" value="UniProtKB-SubCell"/>
</dbReference>
<evidence type="ECO:0000256" key="7">
    <source>
        <dbReference type="ARBA" id="ARBA00023016"/>
    </source>
</evidence>
<dbReference type="SUPFAM" id="SSF46565">
    <property type="entry name" value="Chaperone J-domain"/>
    <property type="match status" value="1"/>
</dbReference>
<evidence type="ECO:0000256" key="5">
    <source>
        <dbReference type="ARBA" id="ARBA00022771"/>
    </source>
</evidence>
<dbReference type="PANTHER" id="PTHR43096">
    <property type="entry name" value="DNAJ HOMOLOG 1, MITOCHONDRIAL-RELATED"/>
    <property type="match status" value="1"/>
</dbReference>
<feature type="binding site" evidence="11">
    <location>
        <position position="154"/>
    </location>
    <ligand>
        <name>Zn(2+)</name>
        <dbReference type="ChEBI" id="CHEBI:29105"/>
        <label>1</label>
    </ligand>
</feature>
<dbReference type="GO" id="GO:0042026">
    <property type="term" value="P:protein refolding"/>
    <property type="evidence" value="ECO:0007669"/>
    <property type="project" value="TreeGrafter"/>
</dbReference>
<dbReference type="Proteomes" id="UP000228561">
    <property type="component" value="Unassembled WGS sequence"/>
</dbReference>
<feature type="repeat" description="CXXCXGXG motif" evidence="11">
    <location>
        <begin position="171"/>
        <end position="178"/>
    </location>
</feature>
<evidence type="ECO:0000256" key="10">
    <source>
        <dbReference type="ARBA" id="ARBA00067609"/>
    </source>
</evidence>
<dbReference type="FunFam" id="2.10.230.10:FF:000002">
    <property type="entry name" value="Molecular chaperone DnaJ"/>
    <property type="match status" value="1"/>
</dbReference>
<comment type="cofactor">
    <cofactor evidence="11">
        <name>Zn(2+)</name>
        <dbReference type="ChEBI" id="CHEBI:29105"/>
    </cofactor>
    <text evidence="11">Binds 2 Zn(2+) ions per monomer.</text>
</comment>
<dbReference type="GO" id="GO:0009408">
    <property type="term" value="P:response to heat"/>
    <property type="evidence" value="ECO:0007669"/>
    <property type="project" value="InterPro"/>
</dbReference>
<feature type="binding site" evidence="11">
    <location>
        <position position="214"/>
    </location>
    <ligand>
        <name>Zn(2+)</name>
        <dbReference type="ChEBI" id="CHEBI:29105"/>
        <label>1</label>
    </ligand>
</feature>
<gene>
    <name evidence="11 15" type="primary">dnaJ</name>
    <name evidence="15" type="ORF">COS58_00340</name>
</gene>
<keyword evidence="1 11" id="KW-0963">Cytoplasm</keyword>
<keyword evidence="4 11" id="KW-0677">Repeat</keyword>
<sequence>MTTRDYYQILGISRNASKEDIKKAYRKLALKYHPDKSGGSEEKFKEINEAYHILIDDVKRAEYDRYGRVFSGASGGPASGWDFGGFGDFSEGEFSGFQDLNLGDIFGDIFGFSSRGGRTRVKRGRDISIDLEISFEEAAFGVERKVVLTKLGFCERCQGKGAEEGTSFKTCPMCQGSGKIHETRRSFFGNIASLAECGNCRGRGKIPEKKCSACRGEGILPKNEEVKIKIPGGIENGQMIKLSNQGEAIAYGVAGDLYVKIHVKPHPFFKKEGNNLVMDLDVRLSDALLGGEKDIKTLDGNIKLKIPAGVDSGEIMRVRGKGIPSVHGARGDLLIKIFIRIPKRLSNRSKKIIEELREEGI</sequence>
<dbReference type="SUPFAM" id="SSF49493">
    <property type="entry name" value="HSP40/DnaJ peptide-binding domain"/>
    <property type="match status" value="2"/>
</dbReference>
<organism evidence="15 16">
    <name type="scientific">Candidatus Tagabacteria bacterium CG03_land_8_20_14_0_80_41_22</name>
    <dbReference type="NCBI Taxonomy" id="1975020"/>
    <lineage>
        <taxon>Bacteria</taxon>
        <taxon>Candidatus Tagaibacteriota</taxon>
    </lineage>
</organism>
<evidence type="ECO:0000313" key="16">
    <source>
        <dbReference type="Proteomes" id="UP000228561"/>
    </source>
</evidence>
<dbReference type="FunFam" id="2.60.260.20:FF:000005">
    <property type="entry name" value="Chaperone protein dnaJ 1, mitochondrial"/>
    <property type="match status" value="1"/>
</dbReference>
<protein>
    <recommendedName>
        <fullName evidence="10 11">Chaperone protein DnaJ</fullName>
    </recommendedName>
</protein>
<dbReference type="HAMAP" id="MF_01152">
    <property type="entry name" value="DnaJ"/>
    <property type="match status" value="1"/>
</dbReference>
<dbReference type="InterPro" id="IPR002939">
    <property type="entry name" value="DnaJ_C"/>
</dbReference>
<dbReference type="InterPro" id="IPR036410">
    <property type="entry name" value="HSP_DnaJ_Cys-rich_dom_sf"/>
</dbReference>
<evidence type="ECO:0000256" key="11">
    <source>
        <dbReference type="HAMAP-Rule" id="MF_01152"/>
    </source>
</evidence>
<evidence type="ECO:0000259" key="14">
    <source>
        <dbReference type="PROSITE" id="PS51188"/>
    </source>
</evidence>
<dbReference type="CDD" id="cd10747">
    <property type="entry name" value="DnaJ_C"/>
    <property type="match status" value="1"/>
</dbReference>
<keyword evidence="7 11" id="KW-0346">Stress response</keyword>
<feature type="repeat" description="CXXCXGXG motif" evidence="11">
    <location>
        <begin position="211"/>
        <end position="218"/>
    </location>
</feature>
<dbReference type="CDD" id="cd06257">
    <property type="entry name" value="DnaJ"/>
    <property type="match status" value="1"/>
</dbReference>
<dbReference type="Gene3D" id="1.10.287.110">
    <property type="entry name" value="DnaJ domain"/>
    <property type="match status" value="1"/>
</dbReference>
<comment type="subcellular location">
    <subcellularLocation>
        <location evidence="11">Cytoplasm</location>
    </subcellularLocation>
</comment>
<feature type="binding site" evidence="11">
    <location>
        <position position="211"/>
    </location>
    <ligand>
        <name>Zn(2+)</name>
        <dbReference type="ChEBI" id="CHEBI:29105"/>
        <label>1</label>
    </ligand>
</feature>
<feature type="repeat" description="CXXCXGXG motif" evidence="11">
    <location>
        <begin position="154"/>
        <end position="161"/>
    </location>
</feature>
<feature type="domain" description="CR-type" evidence="14">
    <location>
        <begin position="141"/>
        <end position="223"/>
    </location>
</feature>
<dbReference type="InterPro" id="IPR012724">
    <property type="entry name" value="DnaJ"/>
</dbReference>
<dbReference type="NCBIfam" id="TIGR02349">
    <property type="entry name" value="DnaJ_bact"/>
    <property type="match status" value="1"/>
</dbReference>
<comment type="similarity">
    <text evidence="9 11">Belongs to the DnaJ family.</text>
</comment>
<dbReference type="NCBIfam" id="NF008035">
    <property type="entry name" value="PRK10767.1"/>
    <property type="match status" value="1"/>
</dbReference>
<evidence type="ECO:0000256" key="2">
    <source>
        <dbReference type="ARBA" id="ARBA00022705"/>
    </source>
</evidence>
<evidence type="ECO:0000256" key="12">
    <source>
        <dbReference type="PROSITE-ProRule" id="PRU00546"/>
    </source>
</evidence>
<dbReference type="GO" id="GO:0006260">
    <property type="term" value="P:DNA replication"/>
    <property type="evidence" value="ECO:0007669"/>
    <property type="project" value="UniProtKB-KW"/>
</dbReference>
<dbReference type="AlphaFoldDB" id="A0A2M7B9T3"/>
<dbReference type="PRINTS" id="PR00625">
    <property type="entry name" value="JDOMAIN"/>
</dbReference>
<dbReference type="Pfam" id="PF01556">
    <property type="entry name" value="DnaJ_C"/>
    <property type="match status" value="1"/>
</dbReference>
<dbReference type="SUPFAM" id="SSF57938">
    <property type="entry name" value="DnaJ/Hsp40 cysteine-rich domain"/>
    <property type="match status" value="1"/>
</dbReference>
<feature type="binding site" evidence="11">
    <location>
        <position position="200"/>
    </location>
    <ligand>
        <name>Zn(2+)</name>
        <dbReference type="ChEBI" id="CHEBI:29105"/>
        <label>2</label>
    </ligand>
</feature>
<evidence type="ECO:0000313" key="15">
    <source>
        <dbReference type="EMBL" id="PIU99848.1"/>
    </source>
</evidence>
<dbReference type="Gene3D" id="2.10.230.10">
    <property type="entry name" value="Heat shock protein DnaJ, cysteine-rich domain"/>
    <property type="match status" value="1"/>
</dbReference>
<evidence type="ECO:0000256" key="1">
    <source>
        <dbReference type="ARBA" id="ARBA00022490"/>
    </source>
</evidence>
<dbReference type="PROSITE" id="PS50076">
    <property type="entry name" value="DNAJ_2"/>
    <property type="match status" value="1"/>
</dbReference>
<feature type="binding site" evidence="11">
    <location>
        <position position="171"/>
    </location>
    <ligand>
        <name>Zn(2+)</name>
        <dbReference type="ChEBI" id="CHEBI:29105"/>
        <label>2</label>
    </ligand>
</feature>
<dbReference type="InterPro" id="IPR001305">
    <property type="entry name" value="HSP_DnaJ_Cys-rich_dom"/>
</dbReference>
<dbReference type="InterPro" id="IPR008971">
    <property type="entry name" value="HSP40/DnaJ_pept-bd"/>
</dbReference>
<feature type="repeat" description="CXXCXGXG motif" evidence="11">
    <location>
        <begin position="197"/>
        <end position="204"/>
    </location>
</feature>
<dbReference type="Gene3D" id="2.60.260.20">
    <property type="entry name" value="Urease metallochaperone UreE, N-terminal domain"/>
    <property type="match status" value="2"/>
</dbReference>
<feature type="binding site" evidence="11">
    <location>
        <position position="197"/>
    </location>
    <ligand>
        <name>Zn(2+)</name>
        <dbReference type="ChEBI" id="CHEBI:29105"/>
        <label>2</label>
    </ligand>
</feature>
<keyword evidence="5 11" id="KW-0863">Zinc-finger</keyword>
<accession>A0A2M7B9T3</accession>
<evidence type="ECO:0000256" key="6">
    <source>
        <dbReference type="ARBA" id="ARBA00022833"/>
    </source>
</evidence>
<evidence type="ECO:0000259" key="13">
    <source>
        <dbReference type="PROSITE" id="PS50076"/>
    </source>
</evidence>
<dbReference type="PROSITE" id="PS51188">
    <property type="entry name" value="ZF_CR"/>
    <property type="match status" value="1"/>
</dbReference>
<feature type="domain" description="J" evidence="13">
    <location>
        <begin position="5"/>
        <end position="67"/>
    </location>
</feature>
<dbReference type="InterPro" id="IPR001623">
    <property type="entry name" value="DnaJ_domain"/>
</dbReference>
<dbReference type="SMART" id="SM00271">
    <property type="entry name" value="DnaJ"/>
    <property type="match status" value="1"/>
</dbReference>
<dbReference type="GO" id="GO:0008270">
    <property type="term" value="F:zinc ion binding"/>
    <property type="evidence" value="ECO:0007669"/>
    <property type="project" value="UniProtKB-UniRule"/>
</dbReference>
<comment type="domain">
    <text evidence="11">The J domain is necessary and sufficient to stimulate DnaK ATPase activity. Zinc center 1 plays an important role in the autonomous, DnaK-independent chaperone activity of DnaJ. Zinc center 2 is essential for interaction with DnaK and for DnaJ activity.</text>
</comment>
<keyword evidence="8 11" id="KW-0143">Chaperone</keyword>
<dbReference type="GO" id="GO:0005524">
    <property type="term" value="F:ATP binding"/>
    <property type="evidence" value="ECO:0007669"/>
    <property type="project" value="InterPro"/>
</dbReference>
<comment type="caution">
    <text evidence="15">The sequence shown here is derived from an EMBL/GenBank/DDBJ whole genome shotgun (WGS) entry which is preliminary data.</text>
</comment>
<dbReference type="Pfam" id="PF00226">
    <property type="entry name" value="DnaJ"/>
    <property type="match status" value="1"/>
</dbReference>
<dbReference type="Pfam" id="PF00684">
    <property type="entry name" value="DnaJ_CXXCXGXG"/>
    <property type="match status" value="1"/>
</dbReference>
<keyword evidence="6 11" id="KW-0862">Zinc</keyword>
<dbReference type="EMBL" id="PEVG01000002">
    <property type="protein sequence ID" value="PIU99848.1"/>
    <property type="molecule type" value="Genomic_DNA"/>
</dbReference>
<reference evidence="16" key="1">
    <citation type="submission" date="2017-09" db="EMBL/GenBank/DDBJ databases">
        <title>Depth-based differentiation of microbial function through sediment-hosted aquifers and enrichment of novel symbionts in the deep terrestrial subsurface.</title>
        <authorList>
            <person name="Probst A.J."/>
            <person name="Ladd B."/>
            <person name="Jarett J.K."/>
            <person name="Geller-Mcgrath D.E."/>
            <person name="Sieber C.M.K."/>
            <person name="Emerson J.B."/>
            <person name="Anantharaman K."/>
            <person name="Thomas B.C."/>
            <person name="Malmstrom R."/>
            <person name="Stieglmeier M."/>
            <person name="Klingl A."/>
            <person name="Woyke T."/>
            <person name="Ryan C.M."/>
            <person name="Banfield J.F."/>
        </authorList>
    </citation>
    <scope>NUCLEOTIDE SEQUENCE [LARGE SCALE GENOMIC DNA]</scope>
</reference>
<keyword evidence="2 11" id="KW-0235">DNA replication</keyword>
<comment type="subunit">
    <text evidence="11">Homodimer.</text>
</comment>
<evidence type="ECO:0000256" key="8">
    <source>
        <dbReference type="ARBA" id="ARBA00023186"/>
    </source>
</evidence>
<comment type="function">
    <text evidence="11">Participates actively in the response to hyperosmotic and heat shock by preventing the aggregation of stress-denatured proteins and by disaggregating proteins, also in an autonomous, DnaK-independent fashion. Unfolded proteins bind initially to DnaJ; upon interaction with the DnaJ-bound protein, DnaK hydrolyzes its bound ATP, resulting in the formation of a stable complex. GrpE releases ADP from DnaK; ATP binding to DnaK triggers the release of the substrate protein, thus completing the reaction cycle. Several rounds of ATP-dependent interactions between DnaJ, DnaK and GrpE are required for fully efficient folding. Also involved, together with DnaK and GrpE, in the DNA replication of plasmids through activation of initiation proteins.</text>
</comment>
<keyword evidence="3 11" id="KW-0479">Metal-binding</keyword>
<dbReference type="InterPro" id="IPR036869">
    <property type="entry name" value="J_dom_sf"/>
</dbReference>
<evidence type="ECO:0000256" key="9">
    <source>
        <dbReference type="ARBA" id="ARBA00061004"/>
    </source>
</evidence>
<feature type="binding site" evidence="11">
    <location>
        <position position="157"/>
    </location>
    <ligand>
        <name>Zn(2+)</name>
        <dbReference type="ChEBI" id="CHEBI:29105"/>
        <label>1</label>
    </ligand>
</feature>
<evidence type="ECO:0000256" key="3">
    <source>
        <dbReference type="ARBA" id="ARBA00022723"/>
    </source>
</evidence>
<proteinExistence type="inferred from homology"/>
<dbReference type="GO" id="GO:0051082">
    <property type="term" value="F:unfolded protein binding"/>
    <property type="evidence" value="ECO:0007669"/>
    <property type="project" value="UniProtKB-UniRule"/>
</dbReference>
<name>A0A2M7B9T3_9BACT</name>
<feature type="zinc finger region" description="CR-type" evidence="12">
    <location>
        <begin position="141"/>
        <end position="223"/>
    </location>
</feature>
<dbReference type="GO" id="GO:0031072">
    <property type="term" value="F:heat shock protein binding"/>
    <property type="evidence" value="ECO:0007669"/>
    <property type="project" value="InterPro"/>
</dbReference>
<feature type="binding site" evidence="11">
    <location>
        <position position="174"/>
    </location>
    <ligand>
        <name>Zn(2+)</name>
        <dbReference type="ChEBI" id="CHEBI:29105"/>
        <label>2</label>
    </ligand>
</feature>
<evidence type="ECO:0000256" key="4">
    <source>
        <dbReference type="ARBA" id="ARBA00022737"/>
    </source>
</evidence>